<protein>
    <recommendedName>
        <fullName evidence="3">General secretion pathway protein H</fullName>
    </recommendedName>
</protein>
<organism evidence="1 2">
    <name type="scientific">Blastopirellula marina DSM 3645</name>
    <dbReference type="NCBI Taxonomy" id="314230"/>
    <lineage>
        <taxon>Bacteria</taxon>
        <taxon>Pseudomonadati</taxon>
        <taxon>Planctomycetota</taxon>
        <taxon>Planctomycetia</taxon>
        <taxon>Pirellulales</taxon>
        <taxon>Pirellulaceae</taxon>
        <taxon>Blastopirellula</taxon>
    </lineage>
</organism>
<reference evidence="1 2" key="1">
    <citation type="submission" date="2006-02" db="EMBL/GenBank/DDBJ databases">
        <authorList>
            <person name="Amann R."/>
            <person name="Ferriera S."/>
            <person name="Johnson J."/>
            <person name="Kravitz S."/>
            <person name="Halpern A."/>
            <person name="Remington K."/>
            <person name="Beeson K."/>
            <person name="Tran B."/>
            <person name="Rogers Y.-H."/>
            <person name="Friedman R."/>
            <person name="Venter J.C."/>
        </authorList>
    </citation>
    <scope>NUCLEOTIDE SEQUENCE [LARGE SCALE GENOMIC DNA]</scope>
    <source>
        <strain evidence="1 2">DSM 3645</strain>
    </source>
</reference>
<evidence type="ECO:0000313" key="2">
    <source>
        <dbReference type="Proteomes" id="UP000004358"/>
    </source>
</evidence>
<dbReference type="EMBL" id="AANZ01000017">
    <property type="protein sequence ID" value="EAQ78873.1"/>
    <property type="molecule type" value="Genomic_DNA"/>
</dbReference>
<dbReference type="Pfam" id="PF07963">
    <property type="entry name" value="N_methyl"/>
    <property type="match status" value="1"/>
</dbReference>
<dbReference type="SUPFAM" id="SSF54523">
    <property type="entry name" value="Pili subunits"/>
    <property type="match status" value="1"/>
</dbReference>
<dbReference type="Proteomes" id="UP000004358">
    <property type="component" value="Unassembled WGS sequence"/>
</dbReference>
<sequence length="204" mass="22261">MPKSRRSSGFTLLELLVVLTLLVILLSLAAPSILAPLRSQRLKSAADTICAEFSKARVEAMESGRVRMFRFQKDTGNYQVEPWLRASDTQENNLVGEGDRVVGNSLITQSVEAATRQAELPEGVVFMGEQVDIDMRSYETTDGQIAEGGSADQSRPILFYPDGTTSDAMVVLKSEDGSMRMVKLRGLTGIAKIAEVESTEDLSL</sequence>
<dbReference type="RefSeq" id="WP_002653367.1">
    <property type="nucleotide sequence ID" value="NZ_CH672376.1"/>
</dbReference>
<dbReference type="InterPro" id="IPR012902">
    <property type="entry name" value="N_methyl_site"/>
</dbReference>
<dbReference type="AlphaFoldDB" id="A3ZWZ8"/>
<evidence type="ECO:0000313" key="1">
    <source>
        <dbReference type="EMBL" id="EAQ78873.1"/>
    </source>
</evidence>
<comment type="caution">
    <text evidence="1">The sequence shown here is derived from an EMBL/GenBank/DDBJ whole genome shotgun (WGS) entry which is preliminary data.</text>
</comment>
<dbReference type="InterPro" id="IPR045584">
    <property type="entry name" value="Pilin-like"/>
</dbReference>
<dbReference type="STRING" id="314230.DSM3645_27373"/>
<dbReference type="HOGENOM" id="CLU_1341120_0_0_0"/>
<proteinExistence type="predicted"/>
<dbReference type="NCBIfam" id="TIGR02532">
    <property type="entry name" value="IV_pilin_GFxxxE"/>
    <property type="match status" value="1"/>
</dbReference>
<accession>A3ZWZ8</accession>
<name>A3ZWZ8_9BACT</name>
<dbReference type="eggNOG" id="COG4970">
    <property type="taxonomic scope" value="Bacteria"/>
</dbReference>
<evidence type="ECO:0008006" key="3">
    <source>
        <dbReference type="Google" id="ProtNLM"/>
    </source>
</evidence>
<dbReference type="Gene3D" id="3.30.700.10">
    <property type="entry name" value="Glycoprotein, Type 4 Pilin"/>
    <property type="match status" value="1"/>
</dbReference>
<dbReference type="PROSITE" id="PS00409">
    <property type="entry name" value="PROKAR_NTER_METHYL"/>
    <property type="match status" value="1"/>
</dbReference>
<gene>
    <name evidence="1" type="ORF">DSM3645_27373</name>
</gene>